<feature type="compositionally biased region" description="Low complexity" evidence="6">
    <location>
        <begin position="85"/>
        <end position="101"/>
    </location>
</feature>
<feature type="region of interest" description="Disordered" evidence="6">
    <location>
        <begin position="502"/>
        <end position="535"/>
    </location>
</feature>
<dbReference type="GO" id="GO:0048766">
    <property type="term" value="P:root hair initiation"/>
    <property type="evidence" value="ECO:0007669"/>
    <property type="project" value="UniProtKB-ARBA"/>
</dbReference>
<keyword evidence="9" id="KW-1185">Reference proteome</keyword>
<dbReference type="InterPro" id="IPR011598">
    <property type="entry name" value="bHLH_dom"/>
</dbReference>
<keyword evidence="3" id="KW-0238">DNA-binding</keyword>
<feature type="region of interest" description="Disordered" evidence="6">
    <location>
        <begin position="224"/>
        <end position="247"/>
    </location>
</feature>
<evidence type="ECO:0000259" key="7">
    <source>
        <dbReference type="PROSITE" id="PS50888"/>
    </source>
</evidence>
<dbReference type="GO" id="GO:0003677">
    <property type="term" value="F:DNA binding"/>
    <property type="evidence" value="ECO:0007669"/>
    <property type="project" value="UniProtKB-KW"/>
</dbReference>
<evidence type="ECO:0000256" key="4">
    <source>
        <dbReference type="ARBA" id="ARBA00023163"/>
    </source>
</evidence>
<dbReference type="GO" id="GO:0003700">
    <property type="term" value="F:DNA-binding transcription factor activity"/>
    <property type="evidence" value="ECO:0007669"/>
    <property type="project" value="InterPro"/>
</dbReference>
<evidence type="ECO:0000313" key="9">
    <source>
        <dbReference type="Proteomes" id="UP000886520"/>
    </source>
</evidence>
<dbReference type="PANTHER" id="PTHR45914">
    <property type="entry name" value="TRANSCRIPTION FACTOR HEC3-RELATED"/>
    <property type="match status" value="1"/>
</dbReference>
<keyword evidence="5" id="KW-0539">Nucleus</keyword>
<gene>
    <name evidence="8" type="ORF">GOP47_0022889</name>
</gene>
<dbReference type="SMART" id="SM00353">
    <property type="entry name" value="HLH"/>
    <property type="match status" value="1"/>
</dbReference>
<dbReference type="InterPro" id="IPR045843">
    <property type="entry name" value="IND-like"/>
</dbReference>
<feature type="region of interest" description="Disordered" evidence="6">
    <location>
        <begin position="85"/>
        <end position="104"/>
    </location>
</feature>
<comment type="caution">
    <text evidence="8">The sequence shown here is derived from an EMBL/GenBank/DDBJ whole genome shotgun (WGS) entry which is preliminary data.</text>
</comment>
<reference evidence="8" key="1">
    <citation type="submission" date="2021-01" db="EMBL/GenBank/DDBJ databases">
        <title>Adiantum capillus-veneris genome.</title>
        <authorList>
            <person name="Fang Y."/>
            <person name="Liao Q."/>
        </authorList>
    </citation>
    <scope>NUCLEOTIDE SEQUENCE</scope>
    <source>
        <strain evidence="8">H3</strain>
        <tissue evidence="8">Leaf</tissue>
    </source>
</reference>
<evidence type="ECO:0000256" key="2">
    <source>
        <dbReference type="ARBA" id="ARBA00023015"/>
    </source>
</evidence>
<dbReference type="SUPFAM" id="SSF47459">
    <property type="entry name" value="HLH, helix-loop-helix DNA-binding domain"/>
    <property type="match status" value="1"/>
</dbReference>
<dbReference type="PROSITE" id="PS50888">
    <property type="entry name" value="BHLH"/>
    <property type="match status" value="1"/>
</dbReference>
<keyword evidence="2" id="KW-0805">Transcription regulation</keyword>
<dbReference type="Proteomes" id="UP000886520">
    <property type="component" value="Chromosome 22"/>
</dbReference>
<organism evidence="8 9">
    <name type="scientific">Adiantum capillus-veneris</name>
    <name type="common">Maidenhair fern</name>
    <dbReference type="NCBI Taxonomy" id="13818"/>
    <lineage>
        <taxon>Eukaryota</taxon>
        <taxon>Viridiplantae</taxon>
        <taxon>Streptophyta</taxon>
        <taxon>Embryophyta</taxon>
        <taxon>Tracheophyta</taxon>
        <taxon>Polypodiopsida</taxon>
        <taxon>Polypodiidae</taxon>
        <taxon>Polypodiales</taxon>
        <taxon>Pteridineae</taxon>
        <taxon>Pteridaceae</taxon>
        <taxon>Vittarioideae</taxon>
        <taxon>Adiantum</taxon>
    </lineage>
</organism>
<feature type="compositionally biased region" description="Basic residues" evidence="6">
    <location>
        <begin position="559"/>
        <end position="568"/>
    </location>
</feature>
<dbReference type="AlphaFoldDB" id="A0A9D4Z5Y8"/>
<accession>A0A9D4Z5Y8</accession>
<feature type="compositionally biased region" description="Polar residues" evidence="6">
    <location>
        <begin position="508"/>
        <end position="517"/>
    </location>
</feature>
<evidence type="ECO:0000256" key="1">
    <source>
        <dbReference type="ARBA" id="ARBA00004123"/>
    </source>
</evidence>
<evidence type="ECO:0000256" key="5">
    <source>
        <dbReference type="ARBA" id="ARBA00023242"/>
    </source>
</evidence>
<comment type="subcellular location">
    <subcellularLocation>
        <location evidence="1">Nucleus</location>
    </subcellularLocation>
</comment>
<keyword evidence="4" id="KW-0804">Transcription</keyword>
<name>A0A9D4Z5Y8_ADICA</name>
<sequence>MLAPAPVGMCRVSQDQMENMNADQIDISLMQKAGSINNGSSCKASGDDQINGQREMNKQNNYKHSTQEEENQLPEELENVLHLSASSASDDSTSTAADQQTHPNYNSEAVLSEESTLIITSSPQSTIEHTQTNTHTNIQHDQNIMHANSEASLNDSNSCNSSTNMFSNLLLNGGGSMPVDIECSSTPFFSSSTRSSLPGASSIEEPTSFFSSSIVNESLTPDLSLMSSKSTSMPKSTPTLPAATEATHDDDHRTLPFFNESNHNMHLMEAAASFHHHKASLMMSDSVEYAHFNIPSYSSFLAESPSSCLPSERGYHHVDFLGTCSGDGNGAAGHECTSGMFHHEMRNYNSQQHIGDVDHATLLSYQNAHGSMHNALQQECITDQGAYAYYLGPHAQGMIPVMPMHGGTHTSKYMLNAMELQQAEDQYYHEHHQQAGGEHRHHLTHSHSLPLCLDQFGSTQQISLMESQRIEIAVLNGGAGGSGAEGFRPKALMTTASISSYGGAVRSRATQKSQELVSSGSSAMAEGGEDDGPWAHVEGQYITANAASWRASNHVIKGMTRHSNKRRSPKGEEEDENAPPLKRSVSWNCIGSMNNRIKQPMSRSNSSPLGSGVGIEHPHMMNMQLGNNGGSAAPISMNLKTNPVPLHQNTKQDKPRARQGIANDPQSIAARHRREKISERLKNLQQLVPNGSKVDLVTMLEKAINYVKFLQLQVKVLATDEYWPTPLNKFPKVAAMAKLATDSKEPTNLEKVEKALAMSIQANS</sequence>
<dbReference type="EMBL" id="JABFUD020000022">
    <property type="protein sequence ID" value="KAI5062350.1"/>
    <property type="molecule type" value="Genomic_DNA"/>
</dbReference>
<proteinExistence type="predicted"/>
<feature type="domain" description="BHLH" evidence="7">
    <location>
        <begin position="661"/>
        <end position="710"/>
    </location>
</feature>
<dbReference type="OrthoDB" id="10590332at2759"/>
<feature type="compositionally biased region" description="Low complexity" evidence="6">
    <location>
        <begin position="224"/>
        <end position="241"/>
    </location>
</feature>
<dbReference type="Gene3D" id="4.10.280.10">
    <property type="entry name" value="Helix-loop-helix DNA-binding domain"/>
    <property type="match status" value="1"/>
</dbReference>
<dbReference type="Pfam" id="PF00010">
    <property type="entry name" value="HLH"/>
    <property type="match status" value="1"/>
</dbReference>
<evidence type="ECO:0000256" key="6">
    <source>
        <dbReference type="SAM" id="MobiDB-lite"/>
    </source>
</evidence>
<dbReference type="InterPro" id="IPR036638">
    <property type="entry name" value="HLH_DNA-bd_sf"/>
</dbReference>
<feature type="region of interest" description="Disordered" evidence="6">
    <location>
        <begin position="553"/>
        <end position="586"/>
    </location>
</feature>
<dbReference type="GO" id="GO:0046983">
    <property type="term" value="F:protein dimerization activity"/>
    <property type="evidence" value="ECO:0007669"/>
    <property type="project" value="InterPro"/>
</dbReference>
<evidence type="ECO:0000313" key="8">
    <source>
        <dbReference type="EMBL" id="KAI5062350.1"/>
    </source>
</evidence>
<dbReference type="PANTHER" id="PTHR45914:SF59">
    <property type="entry name" value="TRANSCRIPTION FACTOR BHLH83-LIKE"/>
    <property type="match status" value="1"/>
</dbReference>
<feature type="region of interest" description="Disordered" evidence="6">
    <location>
        <begin position="648"/>
        <end position="669"/>
    </location>
</feature>
<protein>
    <recommendedName>
        <fullName evidence="7">BHLH domain-containing protein</fullName>
    </recommendedName>
</protein>
<evidence type="ECO:0000256" key="3">
    <source>
        <dbReference type="ARBA" id="ARBA00023125"/>
    </source>
</evidence>
<dbReference type="FunFam" id="4.10.280.10:FF:000046">
    <property type="entry name" value="Transcription factor bHLH83"/>
    <property type="match status" value="1"/>
</dbReference>
<dbReference type="GO" id="GO:0005634">
    <property type="term" value="C:nucleus"/>
    <property type="evidence" value="ECO:0007669"/>
    <property type="project" value="UniProtKB-SubCell"/>
</dbReference>
<dbReference type="CDD" id="cd11454">
    <property type="entry name" value="bHLH_AtIND_like"/>
    <property type="match status" value="1"/>
</dbReference>